<gene>
    <name evidence="6" type="ORF">GCM10007913_13240</name>
</gene>
<dbReference type="Pfam" id="PF00440">
    <property type="entry name" value="TetR_N"/>
    <property type="match status" value="1"/>
</dbReference>
<reference evidence="6" key="2">
    <citation type="submission" date="2023-01" db="EMBL/GenBank/DDBJ databases">
        <title>Draft genome sequence of Devosia yakushimensis strain NBRC 103855.</title>
        <authorList>
            <person name="Sun Q."/>
            <person name="Mori K."/>
        </authorList>
    </citation>
    <scope>NUCLEOTIDE SEQUENCE</scope>
    <source>
        <strain evidence="6">NBRC 103855</strain>
    </source>
</reference>
<dbReference type="SUPFAM" id="SSF48498">
    <property type="entry name" value="Tetracyclin repressor-like, C-terminal domain"/>
    <property type="match status" value="1"/>
</dbReference>
<organism evidence="6 7">
    <name type="scientific">Devosia yakushimensis</name>
    <dbReference type="NCBI Taxonomy" id="470028"/>
    <lineage>
        <taxon>Bacteria</taxon>
        <taxon>Pseudomonadati</taxon>
        <taxon>Pseudomonadota</taxon>
        <taxon>Alphaproteobacteria</taxon>
        <taxon>Hyphomicrobiales</taxon>
        <taxon>Devosiaceae</taxon>
        <taxon>Devosia</taxon>
    </lineage>
</organism>
<keyword evidence="2 4" id="KW-0238">DNA-binding</keyword>
<proteinExistence type="predicted"/>
<dbReference type="Pfam" id="PF16859">
    <property type="entry name" value="TetR_C_11"/>
    <property type="match status" value="1"/>
</dbReference>
<reference evidence="6" key="1">
    <citation type="journal article" date="2014" name="Int. J. Syst. Evol. Microbiol.">
        <title>Complete genome of a new Firmicutes species belonging to the dominant human colonic microbiota ('Ruminococcus bicirculans') reveals two chromosomes and a selective capacity to utilize plant glucans.</title>
        <authorList>
            <consortium name="NISC Comparative Sequencing Program"/>
            <person name="Wegmann U."/>
            <person name="Louis P."/>
            <person name="Goesmann A."/>
            <person name="Henrissat B."/>
            <person name="Duncan S.H."/>
            <person name="Flint H.J."/>
        </authorList>
    </citation>
    <scope>NUCLEOTIDE SEQUENCE</scope>
    <source>
        <strain evidence="6">NBRC 103855</strain>
    </source>
</reference>
<dbReference type="SUPFAM" id="SSF46689">
    <property type="entry name" value="Homeodomain-like"/>
    <property type="match status" value="1"/>
</dbReference>
<evidence type="ECO:0000256" key="4">
    <source>
        <dbReference type="PROSITE-ProRule" id="PRU00335"/>
    </source>
</evidence>
<dbReference type="InterPro" id="IPR011075">
    <property type="entry name" value="TetR_C"/>
</dbReference>
<dbReference type="InterPro" id="IPR050109">
    <property type="entry name" value="HTH-type_TetR-like_transc_reg"/>
</dbReference>
<dbReference type="InterPro" id="IPR009057">
    <property type="entry name" value="Homeodomain-like_sf"/>
</dbReference>
<evidence type="ECO:0000256" key="2">
    <source>
        <dbReference type="ARBA" id="ARBA00023125"/>
    </source>
</evidence>
<keyword evidence="7" id="KW-1185">Reference proteome</keyword>
<feature type="DNA-binding region" description="H-T-H motif" evidence="4">
    <location>
        <begin position="30"/>
        <end position="49"/>
    </location>
</feature>
<dbReference type="InterPro" id="IPR036271">
    <property type="entry name" value="Tet_transcr_reg_TetR-rel_C_sf"/>
</dbReference>
<dbReference type="PROSITE" id="PS50977">
    <property type="entry name" value="HTH_TETR_2"/>
    <property type="match status" value="1"/>
</dbReference>
<sequence>MKKQRGTPLITKILDAALMEITRVGPYDLAIEDVAKRADVNKTTIYRRWPTPQALVLSAFEHGSAKAPLPDTGSLREDVVEAVKLMREVCRSPAMLSLARMQLTGELTGELREWLISRTKDTDCDTLVMFQRAQARGELPTGSDIELVRDLVLGSAQYVLYFRDAELADHKLEQIIGMSLTGAGYMPAAADTQRT</sequence>
<feature type="domain" description="HTH tetR-type" evidence="5">
    <location>
        <begin position="7"/>
        <end position="67"/>
    </location>
</feature>
<dbReference type="EMBL" id="BSNG01000001">
    <property type="protein sequence ID" value="GLQ09392.1"/>
    <property type="molecule type" value="Genomic_DNA"/>
</dbReference>
<accession>A0ABQ5UBA5</accession>
<dbReference type="InterPro" id="IPR001647">
    <property type="entry name" value="HTH_TetR"/>
</dbReference>
<evidence type="ECO:0000259" key="5">
    <source>
        <dbReference type="PROSITE" id="PS50977"/>
    </source>
</evidence>
<keyword evidence="1" id="KW-0805">Transcription regulation</keyword>
<protein>
    <submittedName>
        <fullName evidence="6">Transcriptional regulator, TetR family protein</fullName>
    </submittedName>
</protein>
<name>A0ABQ5UBA5_9HYPH</name>
<comment type="caution">
    <text evidence="6">The sequence shown here is derived from an EMBL/GenBank/DDBJ whole genome shotgun (WGS) entry which is preliminary data.</text>
</comment>
<evidence type="ECO:0000313" key="7">
    <source>
        <dbReference type="Proteomes" id="UP001161406"/>
    </source>
</evidence>
<dbReference type="RefSeq" id="WP_284389132.1">
    <property type="nucleotide sequence ID" value="NZ_BSNG01000001.1"/>
</dbReference>
<dbReference type="Proteomes" id="UP001161406">
    <property type="component" value="Unassembled WGS sequence"/>
</dbReference>
<dbReference type="PANTHER" id="PTHR30055">
    <property type="entry name" value="HTH-TYPE TRANSCRIPTIONAL REGULATOR RUTR"/>
    <property type="match status" value="1"/>
</dbReference>
<keyword evidence="3" id="KW-0804">Transcription</keyword>
<dbReference type="Gene3D" id="1.10.10.60">
    <property type="entry name" value="Homeodomain-like"/>
    <property type="match status" value="1"/>
</dbReference>
<dbReference type="PANTHER" id="PTHR30055:SF148">
    <property type="entry name" value="TETR-FAMILY TRANSCRIPTIONAL REGULATOR"/>
    <property type="match status" value="1"/>
</dbReference>
<evidence type="ECO:0000256" key="3">
    <source>
        <dbReference type="ARBA" id="ARBA00023163"/>
    </source>
</evidence>
<dbReference type="Gene3D" id="1.10.357.10">
    <property type="entry name" value="Tetracycline Repressor, domain 2"/>
    <property type="match status" value="1"/>
</dbReference>
<evidence type="ECO:0000313" key="6">
    <source>
        <dbReference type="EMBL" id="GLQ09392.1"/>
    </source>
</evidence>
<evidence type="ECO:0000256" key="1">
    <source>
        <dbReference type="ARBA" id="ARBA00023015"/>
    </source>
</evidence>